<name>A0A0F9WJQ5_9ZZZZ</name>
<dbReference type="Pfam" id="PF06537">
    <property type="entry name" value="DHOR"/>
    <property type="match status" value="1"/>
</dbReference>
<dbReference type="InterPro" id="IPR010538">
    <property type="entry name" value="DHOR"/>
</dbReference>
<sequence length="382" mass="41222">MWKGMTTLLLATPIMALAEMPAFEENELLPGGEGTVKPIYDIDVFALPADNLGAIQLLDFQLGSGVFRKRWQPSGTSNDRIDGLGPLYNTNSCLFCHIKDGRGYAPDGTSFETAYEVVSMVGKVAVPLVNDAYMSEMEDYLSSVHPGFEPMRPHPAYGYQIQDHAIEGHMPEGSISVTWHAEEVTLSDGLKVTLRRPEFNIEDLAYGPLGEHAFSPRITPQLTGLGLLTAIPEDAIKAQADPFDENADGISGRAQITWSGTLRKPALGRFGWKGSAATVRDQISIALRNDMGISSDLQPDDAGDCTASQIACLNDEHGRGTDEDFEALTESLKGLAVYAENIGVPARRNGQAPDVLQGRRVFGVVGCAACHTPKWQTGKVSG</sequence>
<dbReference type="GO" id="GO:0009055">
    <property type="term" value="F:electron transfer activity"/>
    <property type="evidence" value="ECO:0007669"/>
    <property type="project" value="InterPro"/>
</dbReference>
<dbReference type="SUPFAM" id="SSF46626">
    <property type="entry name" value="Cytochrome c"/>
    <property type="match status" value="1"/>
</dbReference>
<keyword evidence="3" id="KW-0408">Iron</keyword>
<keyword evidence="2" id="KW-0479">Metal-binding</keyword>
<dbReference type="InterPro" id="IPR051395">
    <property type="entry name" value="Cytochrome_c_Peroxidase/MauG"/>
</dbReference>
<dbReference type="GO" id="GO:0046872">
    <property type="term" value="F:metal ion binding"/>
    <property type="evidence" value="ECO:0007669"/>
    <property type="project" value="UniProtKB-KW"/>
</dbReference>
<evidence type="ECO:0000259" key="4">
    <source>
        <dbReference type="PROSITE" id="PS51007"/>
    </source>
</evidence>
<dbReference type="PROSITE" id="PS51007">
    <property type="entry name" value="CYTC"/>
    <property type="match status" value="1"/>
</dbReference>
<accession>A0A0F9WJQ5</accession>
<proteinExistence type="predicted"/>
<dbReference type="EMBL" id="LAZR01000150">
    <property type="protein sequence ID" value="KKN86231.1"/>
    <property type="molecule type" value="Genomic_DNA"/>
</dbReference>
<feature type="domain" description="Cytochrome c" evidence="4">
    <location>
        <begin position="353"/>
        <end position="382"/>
    </location>
</feature>
<dbReference type="AlphaFoldDB" id="A0A0F9WJQ5"/>
<dbReference type="GO" id="GO:0020037">
    <property type="term" value="F:heme binding"/>
    <property type="evidence" value="ECO:0007669"/>
    <property type="project" value="InterPro"/>
</dbReference>
<gene>
    <name evidence="5" type="ORF">LCGC14_0271000</name>
</gene>
<dbReference type="PANTHER" id="PTHR30600:SF4">
    <property type="entry name" value="CYTOCHROME C DOMAIN-CONTAINING PROTEIN"/>
    <property type="match status" value="1"/>
</dbReference>
<dbReference type="GO" id="GO:0004130">
    <property type="term" value="F:cytochrome-c peroxidase activity"/>
    <property type="evidence" value="ECO:0007669"/>
    <property type="project" value="TreeGrafter"/>
</dbReference>
<dbReference type="InterPro" id="IPR036909">
    <property type="entry name" value="Cyt_c-like_dom_sf"/>
</dbReference>
<dbReference type="InterPro" id="IPR009056">
    <property type="entry name" value="Cyt_c-like_dom"/>
</dbReference>
<evidence type="ECO:0000256" key="1">
    <source>
        <dbReference type="ARBA" id="ARBA00022617"/>
    </source>
</evidence>
<evidence type="ECO:0000256" key="3">
    <source>
        <dbReference type="ARBA" id="ARBA00023004"/>
    </source>
</evidence>
<comment type="caution">
    <text evidence="5">The sequence shown here is derived from an EMBL/GenBank/DDBJ whole genome shotgun (WGS) entry which is preliminary data.</text>
</comment>
<evidence type="ECO:0000313" key="5">
    <source>
        <dbReference type="EMBL" id="KKN86231.1"/>
    </source>
</evidence>
<reference evidence="5" key="1">
    <citation type="journal article" date="2015" name="Nature">
        <title>Complex archaea that bridge the gap between prokaryotes and eukaryotes.</title>
        <authorList>
            <person name="Spang A."/>
            <person name="Saw J.H."/>
            <person name="Jorgensen S.L."/>
            <person name="Zaremba-Niedzwiedzka K."/>
            <person name="Martijn J."/>
            <person name="Lind A.E."/>
            <person name="van Eijk R."/>
            <person name="Schleper C."/>
            <person name="Guy L."/>
            <person name="Ettema T.J."/>
        </authorList>
    </citation>
    <scope>NUCLEOTIDE SEQUENCE</scope>
</reference>
<keyword evidence="1" id="KW-0349">Heme</keyword>
<organism evidence="5">
    <name type="scientific">marine sediment metagenome</name>
    <dbReference type="NCBI Taxonomy" id="412755"/>
    <lineage>
        <taxon>unclassified sequences</taxon>
        <taxon>metagenomes</taxon>
        <taxon>ecological metagenomes</taxon>
    </lineage>
</organism>
<protein>
    <recommendedName>
        <fullName evidence="4">Cytochrome c domain-containing protein</fullName>
    </recommendedName>
</protein>
<evidence type="ECO:0000256" key="2">
    <source>
        <dbReference type="ARBA" id="ARBA00022723"/>
    </source>
</evidence>
<dbReference type="PANTHER" id="PTHR30600">
    <property type="entry name" value="CYTOCHROME C PEROXIDASE-RELATED"/>
    <property type="match status" value="1"/>
</dbReference>